<proteinExistence type="predicted"/>
<dbReference type="Pfam" id="PF14420">
    <property type="entry name" value="Clr5"/>
    <property type="match status" value="1"/>
</dbReference>
<gene>
    <name evidence="4" type="ORF">M438DRAFT_284902</name>
</gene>
<dbReference type="HOGENOM" id="CLU_816321_0_0_1"/>
<feature type="coiled-coil region" evidence="1">
    <location>
        <begin position="280"/>
        <end position="314"/>
    </location>
</feature>
<dbReference type="Proteomes" id="UP000030706">
    <property type="component" value="Unassembled WGS sequence"/>
</dbReference>
<dbReference type="EMBL" id="KL585013">
    <property type="protein sequence ID" value="KEQ78832.1"/>
    <property type="molecule type" value="Genomic_DNA"/>
</dbReference>
<feature type="domain" description="Clr5" evidence="3">
    <location>
        <begin position="8"/>
        <end position="57"/>
    </location>
</feature>
<organism evidence="4 5">
    <name type="scientific">Aureobasidium pullulans EXF-150</name>
    <dbReference type="NCBI Taxonomy" id="1043002"/>
    <lineage>
        <taxon>Eukaryota</taxon>
        <taxon>Fungi</taxon>
        <taxon>Dikarya</taxon>
        <taxon>Ascomycota</taxon>
        <taxon>Pezizomycotina</taxon>
        <taxon>Dothideomycetes</taxon>
        <taxon>Dothideomycetidae</taxon>
        <taxon>Dothideales</taxon>
        <taxon>Saccotheciaceae</taxon>
        <taxon>Aureobasidium</taxon>
    </lineage>
</organism>
<sequence>MPRPVAGLEARKDDIRHWIVNDGLKVLQVIAKLKHEHNVVCQKRTLERNLKTWGISKRSHLDKAALQQELTRLFRGPHQTDGDICKLLNEAGHVVNVRTVMETRKKLGLHKRIRPETNEEDLQNKIRHLLEEEYQDEAVVKMQRSELYTYLRHKYPEHDIIGRDRVYNIAREMNPHLKRRYPKGHPLYQNRPYKLSGKRLAAKLAADAAAAQPLDSPVPDEPHGLPPINDSDASPPPLYQDAMNDQASMTRSQPYNSIYTSPIHVPPPTTPHMLDPILRVESLEQENSVLQERLQRQDAEIQHMRQAYHDLMARLDSAKPDNHYPT</sequence>
<dbReference type="STRING" id="1043002.A0A074X9T9"/>
<accession>A0A074X9T9</accession>
<reference evidence="4 5" key="1">
    <citation type="journal article" date="2014" name="BMC Genomics">
        <title>Genome sequencing of four Aureobasidium pullulans varieties: biotechnological potential, stress tolerance, and description of new species.</title>
        <authorList>
            <person name="Gostin Ar C."/>
            <person name="Ohm R.A."/>
            <person name="Kogej T."/>
            <person name="Sonjak S."/>
            <person name="Turk M."/>
            <person name="Zajc J."/>
            <person name="Zalar P."/>
            <person name="Grube M."/>
            <person name="Sun H."/>
            <person name="Han J."/>
            <person name="Sharma A."/>
            <person name="Chiniquy J."/>
            <person name="Ngan C.Y."/>
            <person name="Lipzen A."/>
            <person name="Barry K."/>
            <person name="Grigoriev I.V."/>
            <person name="Gunde-Cimerman N."/>
        </authorList>
    </citation>
    <scope>NUCLEOTIDE SEQUENCE [LARGE SCALE GENOMIC DNA]</scope>
    <source>
        <strain evidence="4 5">EXF-150</strain>
    </source>
</reference>
<evidence type="ECO:0000259" key="3">
    <source>
        <dbReference type="Pfam" id="PF14420"/>
    </source>
</evidence>
<dbReference type="AlphaFoldDB" id="A0A074X9T9"/>
<keyword evidence="5" id="KW-1185">Reference proteome</keyword>
<name>A0A074X9T9_AURPU</name>
<dbReference type="OrthoDB" id="3917586at2759"/>
<feature type="region of interest" description="Disordered" evidence="2">
    <location>
        <begin position="206"/>
        <end position="235"/>
    </location>
</feature>
<keyword evidence="1" id="KW-0175">Coiled coil</keyword>
<evidence type="ECO:0000256" key="2">
    <source>
        <dbReference type="SAM" id="MobiDB-lite"/>
    </source>
</evidence>
<protein>
    <recommendedName>
        <fullName evidence="3">Clr5 domain-containing protein</fullName>
    </recommendedName>
</protein>
<evidence type="ECO:0000313" key="5">
    <source>
        <dbReference type="Proteomes" id="UP000030706"/>
    </source>
</evidence>
<evidence type="ECO:0000313" key="4">
    <source>
        <dbReference type="EMBL" id="KEQ78832.1"/>
    </source>
</evidence>
<evidence type="ECO:0000256" key="1">
    <source>
        <dbReference type="SAM" id="Coils"/>
    </source>
</evidence>
<dbReference type="RefSeq" id="XP_029755019.1">
    <property type="nucleotide sequence ID" value="XM_029901487.1"/>
</dbReference>
<dbReference type="InterPro" id="IPR025676">
    <property type="entry name" value="Clr5_dom"/>
</dbReference>
<dbReference type="GeneID" id="40743793"/>